<name>A0A841T0G8_9BACL</name>
<keyword evidence="4" id="KW-0804">Transcription</keyword>
<dbReference type="PRINTS" id="PR00455">
    <property type="entry name" value="HTHTETR"/>
</dbReference>
<comment type="caution">
    <text evidence="7">The sequence shown here is derived from an EMBL/GenBank/DDBJ whole genome shotgun (WGS) entry which is preliminary data.</text>
</comment>
<dbReference type="Pfam" id="PF00440">
    <property type="entry name" value="TetR_N"/>
    <property type="match status" value="2"/>
</dbReference>
<evidence type="ECO:0000256" key="1">
    <source>
        <dbReference type="ARBA" id="ARBA00022491"/>
    </source>
</evidence>
<dbReference type="Proteomes" id="UP000535838">
    <property type="component" value="Unassembled WGS sequence"/>
</dbReference>
<evidence type="ECO:0000256" key="2">
    <source>
        <dbReference type="ARBA" id="ARBA00023015"/>
    </source>
</evidence>
<sequence>MTVRDKVLQAAERIAETKPFDAITFAEVADAAQVHWTAVRRHFGGKREMREWLKEKQEARDPALADTKTRVLESAASVFSEFGYTNASLDKVAEHAGLSKGAVYWHFSSKQDLFLAMLEGHYERQLRMLPGQIERVLQAEEPASALAEWLASQLLCLESGEADSMLFMEFLVSGRDPDIRERMSKLHRGLLSRVAELLLELQRRRYLDDSADPYSIAAMFDALLKGVLVEWILDPRPERLRSLIRTVSRTLGQGIVVKR</sequence>
<evidence type="ECO:0000313" key="8">
    <source>
        <dbReference type="Proteomes" id="UP000535838"/>
    </source>
</evidence>
<evidence type="ECO:0000256" key="3">
    <source>
        <dbReference type="ARBA" id="ARBA00023125"/>
    </source>
</evidence>
<dbReference type="AlphaFoldDB" id="A0A841T0G8"/>
<dbReference type="InterPro" id="IPR036271">
    <property type="entry name" value="Tet_transcr_reg_TetR-rel_C_sf"/>
</dbReference>
<dbReference type="Gene3D" id="1.10.357.10">
    <property type="entry name" value="Tetracycline Repressor, domain 2"/>
    <property type="match status" value="1"/>
</dbReference>
<dbReference type="InterPro" id="IPR039538">
    <property type="entry name" value="BetI_C"/>
</dbReference>
<dbReference type="EMBL" id="JACJVQ010000019">
    <property type="protein sequence ID" value="MBB6636579.1"/>
    <property type="molecule type" value="Genomic_DNA"/>
</dbReference>
<organism evidence="7 8">
    <name type="scientific">Cohnella thailandensis</name>
    <dbReference type="NCBI Taxonomy" id="557557"/>
    <lineage>
        <taxon>Bacteria</taxon>
        <taxon>Bacillati</taxon>
        <taxon>Bacillota</taxon>
        <taxon>Bacilli</taxon>
        <taxon>Bacillales</taxon>
        <taxon>Paenibacillaceae</taxon>
        <taxon>Cohnella</taxon>
    </lineage>
</organism>
<keyword evidence="3 5" id="KW-0238">DNA-binding</keyword>
<protein>
    <submittedName>
        <fullName evidence="7">TetR family transcriptional regulator</fullName>
    </submittedName>
</protein>
<reference evidence="7 8" key="1">
    <citation type="submission" date="2020-08" db="EMBL/GenBank/DDBJ databases">
        <title>Cohnella phylogeny.</title>
        <authorList>
            <person name="Dunlap C."/>
        </authorList>
    </citation>
    <scope>NUCLEOTIDE SEQUENCE [LARGE SCALE GENOMIC DNA]</scope>
    <source>
        <strain evidence="7 8">DSM 25241</strain>
    </source>
</reference>
<feature type="DNA-binding region" description="H-T-H motif" evidence="5">
    <location>
        <begin position="88"/>
        <end position="107"/>
    </location>
</feature>
<dbReference type="PANTHER" id="PTHR30055">
    <property type="entry name" value="HTH-TYPE TRANSCRIPTIONAL REGULATOR RUTR"/>
    <property type="match status" value="1"/>
</dbReference>
<keyword evidence="8" id="KW-1185">Reference proteome</keyword>
<proteinExistence type="predicted"/>
<dbReference type="SUPFAM" id="SSF48498">
    <property type="entry name" value="Tetracyclin repressor-like, C-terminal domain"/>
    <property type="match status" value="1"/>
</dbReference>
<dbReference type="SUPFAM" id="SSF46689">
    <property type="entry name" value="Homeodomain-like"/>
    <property type="match status" value="2"/>
</dbReference>
<dbReference type="InterPro" id="IPR001647">
    <property type="entry name" value="HTH_TetR"/>
</dbReference>
<dbReference type="PROSITE" id="PS01081">
    <property type="entry name" value="HTH_TETR_1"/>
    <property type="match status" value="1"/>
</dbReference>
<dbReference type="InterPro" id="IPR009057">
    <property type="entry name" value="Homeodomain-like_sf"/>
</dbReference>
<dbReference type="GO" id="GO:0003700">
    <property type="term" value="F:DNA-binding transcription factor activity"/>
    <property type="evidence" value="ECO:0007669"/>
    <property type="project" value="TreeGrafter"/>
</dbReference>
<keyword evidence="2" id="KW-0805">Transcription regulation</keyword>
<dbReference type="PROSITE" id="PS50977">
    <property type="entry name" value="HTH_TETR_2"/>
    <property type="match status" value="1"/>
</dbReference>
<evidence type="ECO:0000313" key="7">
    <source>
        <dbReference type="EMBL" id="MBB6636579.1"/>
    </source>
</evidence>
<dbReference type="InterPro" id="IPR023772">
    <property type="entry name" value="DNA-bd_HTH_TetR-type_CS"/>
</dbReference>
<dbReference type="GO" id="GO:0000976">
    <property type="term" value="F:transcription cis-regulatory region binding"/>
    <property type="evidence" value="ECO:0007669"/>
    <property type="project" value="TreeGrafter"/>
</dbReference>
<evidence type="ECO:0000256" key="4">
    <source>
        <dbReference type="ARBA" id="ARBA00023163"/>
    </source>
</evidence>
<evidence type="ECO:0000259" key="6">
    <source>
        <dbReference type="PROSITE" id="PS50977"/>
    </source>
</evidence>
<gene>
    <name evidence="7" type="ORF">H7B67_20850</name>
</gene>
<dbReference type="RefSeq" id="WP_185121798.1">
    <property type="nucleotide sequence ID" value="NZ_JACJVQ010000019.1"/>
</dbReference>
<dbReference type="Gene3D" id="1.10.10.60">
    <property type="entry name" value="Homeodomain-like"/>
    <property type="match status" value="1"/>
</dbReference>
<dbReference type="Pfam" id="PF13977">
    <property type="entry name" value="TetR_C_6"/>
    <property type="match status" value="1"/>
</dbReference>
<accession>A0A841T0G8</accession>
<dbReference type="PANTHER" id="PTHR30055:SF234">
    <property type="entry name" value="HTH-TYPE TRANSCRIPTIONAL REGULATOR BETI"/>
    <property type="match status" value="1"/>
</dbReference>
<dbReference type="InterPro" id="IPR050109">
    <property type="entry name" value="HTH-type_TetR-like_transc_reg"/>
</dbReference>
<keyword evidence="1" id="KW-0678">Repressor</keyword>
<feature type="domain" description="HTH tetR-type" evidence="6">
    <location>
        <begin position="65"/>
        <end position="125"/>
    </location>
</feature>
<evidence type="ECO:0000256" key="5">
    <source>
        <dbReference type="PROSITE-ProRule" id="PRU00335"/>
    </source>
</evidence>